<evidence type="ECO:0000259" key="12">
    <source>
        <dbReference type="Pfam" id="PF01514"/>
    </source>
</evidence>
<dbReference type="GO" id="GO:0009431">
    <property type="term" value="C:bacterial-type flagellum basal body, MS ring"/>
    <property type="evidence" value="ECO:0007669"/>
    <property type="project" value="InterPro"/>
</dbReference>
<dbReference type="RefSeq" id="WP_189051067.1">
    <property type="nucleotide sequence ID" value="NZ_BMJQ01000016.1"/>
</dbReference>
<dbReference type="AlphaFoldDB" id="A0A8J3E5Y0"/>
<evidence type="ECO:0000256" key="8">
    <source>
        <dbReference type="ARBA" id="ARBA00023143"/>
    </source>
</evidence>
<keyword evidence="4" id="KW-1003">Cell membrane</keyword>
<keyword evidence="8 9" id="KW-0975">Bacterial flagellum</keyword>
<keyword evidence="14" id="KW-0969">Cilium</keyword>
<feature type="domain" description="Flagellar M-ring N-terminal" evidence="12">
    <location>
        <begin position="38"/>
        <end position="213"/>
    </location>
</feature>
<dbReference type="PANTHER" id="PTHR30046:SF0">
    <property type="entry name" value="FLAGELLAR M-RING PROTEIN"/>
    <property type="match status" value="1"/>
</dbReference>
<dbReference type="Proteomes" id="UP000646365">
    <property type="component" value="Unassembled WGS sequence"/>
</dbReference>
<dbReference type="Gene3D" id="3.30.300.30">
    <property type="match status" value="1"/>
</dbReference>
<dbReference type="Pfam" id="PF08345">
    <property type="entry name" value="YscJ_FliF_C"/>
    <property type="match status" value="1"/>
</dbReference>
<dbReference type="GO" id="GO:0003774">
    <property type="term" value="F:cytoskeletal motor activity"/>
    <property type="evidence" value="ECO:0007669"/>
    <property type="project" value="InterPro"/>
</dbReference>
<evidence type="ECO:0000256" key="11">
    <source>
        <dbReference type="SAM" id="Phobius"/>
    </source>
</evidence>
<reference evidence="14" key="1">
    <citation type="journal article" date="2014" name="Int. J. Syst. Evol. Microbiol.">
        <title>Complete genome sequence of Corynebacterium casei LMG S-19264T (=DSM 44701T), isolated from a smear-ripened cheese.</title>
        <authorList>
            <consortium name="US DOE Joint Genome Institute (JGI-PGF)"/>
            <person name="Walter F."/>
            <person name="Albersmeier A."/>
            <person name="Kalinowski J."/>
            <person name="Ruckert C."/>
        </authorList>
    </citation>
    <scope>NUCLEOTIDE SEQUENCE</scope>
    <source>
        <strain evidence="14">CGMCC 1.15725</strain>
    </source>
</reference>
<evidence type="ECO:0000259" key="13">
    <source>
        <dbReference type="Pfam" id="PF08345"/>
    </source>
</evidence>
<accession>A0A8J3E5Y0</accession>
<dbReference type="EMBL" id="BMJQ01000016">
    <property type="protein sequence ID" value="GGF39066.1"/>
    <property type="molecule type" value="Genomic_DNA"/>
</dbReference>
<organism evidence="14 15">
    <name type="scientific">Aliidongia dinghuensis</name>
    <dbReference type="NCBI Taxonomy" id="1867774"/>
    <lineage>
        <taxon>Bacteria</taxon>
        <taxon>Pseudomonadati</taxon>
        <taxon>Pseudomonadota</taxon>
        <taxon>Alphaproteobacteria</taxon>
        <taxon>Rhodospirillales</taxon>
        <taxon>Dongiaceae</taxon>
        <taxon>Aliidongia</taxon>
    </lineage>
</organism>
<reference evidence="14" key="2">
    <citation type="submission" date="2020-09" db="EMBL/GenBank/DDBJ databases">
        <authorList>
            <person name="Sun Q."/>
            <person name="Zhou Y."/>
        </authorList>
    </citation>
    <scope>NUCLEOTIDE SEQUENCE</scope>
    <source>
        <strain evidence="14">CGMCC 1.15725</strain>
    </source>
</reference>
<dbReference type="PIRSF" id="PIRSF004862">
    <property type="entry name" value="FliF"/>
    <property type="match status" value="1"/>
</dbReference>
<dbReference type="Pfam" id="PF01514">
    <property type="entry name" value="YscJ_FliF"/>
    <property type="match status" value="1"/>
</dbReference>
<feature type="transmembrane region" description="Helical" evidence="11">
    <location>
        <begin position="12"/>
        <end position="34"/>
    </location>
</feature>
<dbReference type="GO" id="GO:0005886">
    <property type="term" value="C:plasma membrane"/>
    <property type="evidence" value="ECO:0007669"/>
    <property type="project" value="UniProtKB-SubCell"/>
</dbReference>
<evidence type="ECO:0000256" key="2">
    <source>
        <dbReference type="ARBA" id="ARBA00004651"/>
    </source>
</evidence>
<keyword evidence="14" id="KW-0282">Flagellum</keyword>
<comment type="subcellular location">
    <subcellularLocation>
        <location evidence="1 9">Bacterial flagellum basal body</location>
    </subcellularLocation>
    <subcellularLocation>
        <location evidence="2">Cell membrane</location>
        <topology evidence="2">Multi-pass membrane protein</topology>
    </subcellularLocation>
</comment>
<evidence type="ECO:0000313" key="14">
    <source>
        <dbReference type="EMBL" id="GGF39066.1"/>
    </source>
</evidence>
<dbReference type="InterPro" id="IPR013556">
    <property type="entry name" value="Flag_M-ring_C"/>
</dbReference>
<evidence type="ECO:0000256" key="5">
    <source>
        <dbReference type="ARBA" id="ARBA00022692"/>
    </source>
</evidence>
<evidence type="ECO:0000256" key="4">
    <source>
        <dbReference type="ARBA" id="ARBA00022475"/>
    </source>
</evidence>
<keyword evidence="14" id="KW-0966">Cell projection</keyword>
<comment type="caution">
    <text evidence="14">The sequence shown here is derived from an EMBL/GenBank/DDBJ whole genome shotgun (WGS) entry which is preliminary data.</text>
</comment>
<dbReference type="InterPro" id="IPR000067">
    <property type="entry name" value="FlgMring_FliF"/>
</dbReference>
<keyword evidence="15" id="KW-1185">Reference proteome</keyword>
<evidence type="ECO:0000256" key="9">
    <source>
        <dbReference type="PIRNR" id="PIRNR004862"/>
    </source>
</evidence>
<keyword evidence="7 11" id="KW-0472">Membrane</keyword>
<keyword evidence="5 11" id="KW-0812">Transmembrane</keyword>
<evidence type="ECO:0000256" key="6">
    <source>
        <dbReference type="ARBA" id="ARBA00022989"/>
    </source>
</evidence>
<evidence type="ECO:0000256" key="7">
    <source>
        <dbReference type="ARBA" id="ARBA00023136"/>
    </source>
</evidence>
<dbReference type="PANTHER" id="PTHR30046">
    <property type="entry name" value="FLAGELLAR M-RING PROTEIN"/>
    <property type="match status" value="1"/>
</dbReference>
<evidence type="ECO:0000256" key="3">
    <source>
        <dbReference type="ARBA" id="ARBA00007971"/>
    </source>
</evidence>
<dbReference type="PRINTS" id="PR01009">
    <property type="entry name" value="FLGMRINGFLIF"/>
</dbReference>
<dbReference type="NCBIfam" id="TIGR00206">
    <property type="entry name" value="fliF"/>
    <property type="match status" value="1"/>
</dbReference>
<dbReference type="InterPro" id="IPR006182">
    <property type="entry name" value="FliF_N_dom"/>
</dbReference>
<gene>
    <name evidence="14" type="ORF">GCM10011611_51770</name>
</gene>
<evidence type="ECO:0000256" key="1">
    <source>
        <dbReference type="ARBA" id="ARBA00004117"/>
    </source>
</evidence>
<comment type="similarity">
    <text evidence="3 9">Belongs to the FliF family.</text>
</comment>
<sequence>MGSFLQTLQKLGPVRLGVIAATLVVVLGFFIFVATRLTSPSMGLLYGDLDTKDSAQVVAKLDQMNVPYELKGDGTSILVPQDQVARLRLAMAETGIPHGASIGYEVFDKPEGLGTTNFVQGINEMRALEGELERTIGTISVIESARVHLVLPKRELFTRDRQEPSASIVLKIRGNTTLAKGQVAAIQNLVATAVSGLKPNHISIIDQNGNLLARGTDDPNAAFDGNTTSEEQRVAYENRLARSVEEMLDRSIGYGHVRVDVNADMDFDKVTTNQESYDPDGQVVRSTQTVTEANQDNDAGDQAVSVQTNLPDGQQAQGGAGSGTRSKHNRNEETTNYEISKKVTSQTREAGVVKRLSVAVLVDGTYKPGENGARDYQARSPDELAQITKLVQSAIGYNEKRGDKVDVVNMRFAAPEDETAEPPAIFLGLNKADLFRASETLVLAIVAVLVILLVVRPLVTRALETARETALAQQRALAEQTMGGAEALAGPMGMGALPGPGGVGTGLVPAEEMEESMIDISQVEGRVRASSMKKIGEIVEKHPEEAVAIIRSWMYQAT</sequence>
<feature type="region of interest" description="Disordered" evidence="10">
    <location>
        <begin position="311"/>
        <end position="336"/>
    </location>
</feature>
<dbReference type="InterPro" id="IPR043427">
    <property type="entry name" value="YscJ/FliF"/>
</dbReference>
<dbReference type="GO" id="GO:0071973">
    <property type="term" value="P:bacterial-type flagellum-dependent cell motility"/>
    <property type="evidence" value="ECO:0007669"/>
    <property type="project" value="InterPro"/>
</dbReference>
<feature type="transmembrane region" description="Helical" evidence="11">
    <location>
        <begin position="441"/>
        <end position="459"/>
    </location>
</feature>
<keyword evidence="6 11" id="KW-1133">Transmembrane helix</keyword>
<name>A0A8J3E5Y0_9PROT</name>
<evidence type="ECO:0000256" key="10">
    <source>
        <dbReference type="SAM" id="MobiDB-lite"/>
    </source>
</evidence>
<dbReference type="InterPro" id="IPR045851">
    <property type="entry name" value="AMP-bd_C_sf"/>
</dbReference>
<protein>
    <recommendedName>
        <fullName evidence="9">Flagellar M-ring protein</fullName>
    </recommendedName>
</protein>
<proteinExistence type="inferred from homology"/>
<comment type="function">
    <text evidence="9">The M ring may be actively involved in energy transduction.</text>
</comment>
<evidence type="ECO:0000313" key="15">
    <source>
        <dbReference type="Proteomes" id="UP000646365"/>
    </source>
</evidence>
<feature type="domain" description="Flagellar M-ring C-terminal" evidence="13">
    <location>
        <begin position="248"/>
        <end position="412"/>
    </location>
</feature>